<keyword evidence="2" id="KW-0732">Signal</keyword>
<dbReference type="Proteomes" id="UP000694865">
    <property type="component" value="Unplaced"/>
</dbReference>
<evidence type="ECO:0000313" key="3">
    <source>
        <dbReference type="Proteomes" id="UP000694865"/>
    </source>
</evidence>
<proteinExistence type="predicted"/>
<protein>
    <submittedName>
        <fullName evidence="4">Uncharacterized protein LOC100369383</fullName>
    </submittedName>
</protein>
<feature type="signal peptide" evidence="2">
    <location>
        <begin position="1"/>
        <end position="15"/>
    </location>
</feature>
<dbReference type="GeneID" id="100369383"/>
<keyword evidence="1" id="KW-0812">Transmembrane</keyword>
<evidence type="ECO:0000313" key="4">
    <source>
        <dbReference type="RefSeq" id="XP_002738510.1"/>
    </source>
</evidence>
<accession>A0ABM0GVY0</accession>
<sequence>MAGLFLYLFITLVLNQNTRVFCDIDVIDCPDGYFVALGECHDCQLCEKVHLSQCNQCQVSTTTTSTSTSTNNKINKNSTNPANKEDVYIHVSGYQLSLNSPLVLSVLLAAIIAIVIVACLVVNVSRRQDKARHFPLDCCSVGKHQPHRANAIAYRFYNVDGGDIREVARNADTIPDDDQRNHQNIQTPVLSIVDRIPQRAGSASASASASGSADCRHNCKNHWYPSPQHSATTQCATLPNGVPL</sequence>
<reference evidence="4" key="1">
    <citation type="submission" date="2025-08" db="UniProtKB">
        <authorList>
            <consortium name="RefSeq"/>
        </authorList>
    </citation>
    <scope>IDENTIFICATION</scope>
    <source>
        <tissue evidence="4">Testes</tissue>
    </source>
</reference>
<keyword evidence="1" id="KW-1133">Transmembrane helix</keyword>
<organism evidence="3 4">
    <name type="scientific">Saccoglossus kowalevskii</name>
    <name type="common">Acorn worm</name>
    <dbReference type="NCBI Taxonomy" id="10224"/>
    <lineage>
        <taxon>Eukaryota</taxon>
        <taxon>Metazoa</taxon>
        <taxon>Hemichordata</taxon>
        <taxon>Enteropneusta</taxon>
        <taxon>Harrimaniidae</taxon>
        <taxon>Saccoglossus</taxon>
    </lineage>
</organism>
<name>A0ABM0GVY0_SACKO</name>
<dbReference type="RefSeq" id="XP_002738510.1">
    <property type="nucleotide sequence ID" value="XM_002738464.2"/>
</dbReference>
<feature type="transmembrane region" description="Helical" evidence="1">
    <location>
        <begin position="102"/>
        <end position="124"/>
    </location>
</feature>
<keyword evidence="1" id="KW-0472">Membrane</keyword>
<feature type="chain" id="PRO_5045353296" evidence="2">
    <location>
        <begin position="16"/>
        <end position="244"/>
    </location>
</feature>
<gene>
    <name evidence="4" type="primary">LOC100369383</name>
</gene>
<evidence type="ECO:0000256" key="1">
    <source>
        <dbReference type="SAM" id="Phobius"/>
    </source>
</evidence>
<evidence type="ECO:0000256" key="2">
    <source>
        <dbReference type="SAM" id="SignalP"/>
    </source>
</evidence>
<keyword evidence="3" id="KW-1185">Reference proteome</keyword>